<organism evidence="3 4">
    <name type="scientific">Senegalia massiliensis</name>
    <dbReference type="NCBI Taxonomy" id="1720316"/>
    <lineage>
        <taxon>Bacteria</taxon>
        <taxon>Bacillati</taxon>
        <taxon>Bacillota</taxon>
        <taxon>Clostridia</taxon>
        <taxon>Eubacteriales</taxon>
        <taxon>Clostridiaceae</taxon>
        <taxon>Senegalia</taxon>
    </lineage>
</organism>
<dbReference type="InterPro" id="IPR002826">
    <property type="entry name" value="MptE-like"/>
</dbReference>
<dbReference type="RefSeq" id="WP_160197825.1">
    <property type="nucleotide sequence ID" value="NZ_QXXA01000011.1"/>
</dbReference>
<protein>
    <submittedName>
        <fullName evidence="3">DUF115 domain-containing protein</fullName>
    </submittedName>
</protein>
<dbReference type="EMBL" id="QXXA01000011">
    <property type="protein sequence ID" value="NBI07362.1"/>
    <property type="molecule type" value="Genomic_DNA"/>
</dbReference>
<dbReference type="Proteomes" id="UP000467132">
    <property type="component" value="Unassembled WGS sequence"/>
</dbReference>
<keyword evidence="1" id="KW-0175">Coiled coil</keyword>
<dbReference type="OrthoDB" id="5291305at2"/>
<dbReference type="PANTHER" id="PTHR41786">
    <property type="entry name" value="MOTILITY ACCESSORY FACTOR MAF"/>
    <property type="match status" value="1"/>
</dbReference>
<proteinExistence type="predicted"/>
<evidence type="ECO:0000256" key="1">
    <source>
        <dbReference type="SAM" id="Coils"/>
    </source>
</evidence>
<keyword evidence="4" id="KW-1185">Reference proteome</keyword>
<feature type="domain" description="6-hydroxymethylpterin diphosphokinase MptE-like" evidence="2">
    <location>
        <begin position="211"/>
        <end position="380"/>
    </location>
</feature>
<reference evidence="3 4" key="1">
    <citation type="submission" date="2018-08" db="EMBL/GenBank/DDBJ databases">
        <title>Murine metabolic-syndrome-specific gut microbial biobank.</title>
        <authorList>
            <person name="Liu C."/>
        </authorList>
    </citation>
    <scope>NUCLEOTIDE SEQUENCE [LARGE SCALE GENOMIC DNA]</scope>
    <source>
        <strain evidence="3 4">583</strain>
    </source>
</reference>
<evidence type="ECO:0000259" key="2">
    <source>
        <dbReference type="Pfam" id="PF01973"/>
    </source>
</evidence>
<accession>A0A845R1R4</accession>
<name>A0A845R1R4_9CLOT</name>
<gene>
    <name evidence="3" type="ORF">D3Z33_10930</name>
</gene>
<evidence type="ECO:0000313" key="3">
    <source>
        <dbReference type="EMBL" id="NBI07362.1"/>
    </source>
</evidence>
<dbReference type="PANTHER" id="PTHR41786:SF1">
    <property type="entry name" value="6-HYDROXYMETHYLPTERIN DIPHOSPHOKINASE MPTE-LIKE DOMAIN-CONTAINING PROTEIN"/>
    <property type="match status" value="1"/>
</dbReference>
<dbReference type="AlphaFoldDB" id="A0A845R1R4"/>
<dbReference type="Pfam" id="PF01973">
    <property type="entry name" value="MptE-like"/>
    <property type="match status" value="1"/>
</dbReference>
<feature type="coiled-coil region" evidence="1">
    <location>
        <begin position="479"/>
        <end position="506"/>
    </location>
</feature>
<evidence type="ECO:0000313" key="4">
    <source>
        <dbReference type="Proteomes" id="UP000467132"/>
    </source>
</evidence>
<comment type="caution">
    <text evidence="3">The sequence shown here is derived from an EMBL/GenBank/DDBJ whole genome shotgun (WGS) entry which is preliminary data.</text>
</comment>
<sequence>MKSHEIHTKNIEKINARYPTMIEYIKTNEKKVEDLTVEVNKAKNGQISFIINRERNVIHLHSKFDPSKDAKRWISNLTLSNDKIYIIYGLGMIYHIKELMNRIGNETKILIIEPSISIFNEIIKNIDITNIIENNNILIMIEDNLDKLRYFLNKNISWNNCHLVEYYTFSNYKKLFSDMEQKVNKMIYDHLYIRKIDRNTMIKFNRDWQQNLLKNMSAAVESNFISQLKDVFLNKPVIIVSAGPSLNKNVELLRNIKNKAVIICVDTALKVLLSKNINPDFIVTVDGGELNLAHFDNLDYENIPLIYMSISHPKILENHKGIKVLTDNMGGYIKELFKEFDKEVGVINLGGSVACVAFNIAIKLGADPIIFIGQDLAYTNNKTHAEGTKYARKSDSIKTKYFEVENIYGDKVLTGYDLYTFLRWFENEILNDTSNRLYIDATEGGAKIEGTEIMTFQDAINKYCYKDIEVTRKIHEALNSDIKFNLDELKLLIKKLQNMYNNLEIIHKKSMDAIKICNKIINIYKENKNSDNIGPKLNRLDNIDKYIKQKQEEFNMINHLIKPIVYKVFLENTVSNTSKDDISIMKRSLEFYTALSNSVEFTLPILKETITEIENKYN</sequence>